<feature type="transmembrane region" description="Helical" evidence="7">
    <location>
        <begin position="190"/>
        <end position="208"/>
    </location>
</feature>
<proteinExistence type="inferred from homology"/>
<accession>A0A964E0U1</accession>
<evidence type="ECO:0000256" key="3">
    <source>
        <dbReference type="ARBA" id="ARBA00022475"/>
    </source>
</evidence>
<dbReference type="PANTHER" id="PTHR43005">
    <property type="entry name" value="BLR7065 PROTEIN"/>
    <property type="match status" value="1"/>
</dbReference>
<comment type="similarity">
    <text evidence="7">Belongs to the binding-protein-dependent transport system permease family.</text>
</comment>
<evidence type="ECO:0000256" key="4">
    <source>
        <dbReference type="ARBA" id="ARBA00022692"/>
    </source>
</evidence>
<organism evidence="9 10">
    <name type="scientific">Acidisoma silvae</name>
    <dbReference type="NCBI Taxonomy" id="2802396"/>
    <lineage>
        <taxon>Bacteria</taxon>
        <taxon>Pseudomonadati</taxon>
        <taxon>Pseudomonadota</taxon>
        <taxon>Alphaproteobacteria</taxon>
        <taxon>Acetobacterales</taxon>
        <taxon>Acidocellaceae</taxon>
        <taxon>Acidisoma</taxon>
    </lineage>
</organism>
<reference evidence="9" key="2">
    <citation type="submission" date="2021-01" db="EMBL/GenBank/DDBJ databases">
        <authorList>
            <person name="Mieszkin S."/>
            <person name="Pouder E."/>
            <person name="Alain K."/>
        </authorList>
    </citation>
    <scope>NUCLEOTIDE SEQUENCE</scope>
    <source>
        <strain evidence="9">HW T2.11</strain>
    </source>
</reference>
<dbReference type="PANTHER" id="PTHR43005:SF1">
    <property type="entry name" value="SPERMIDINE_PUTRESCINE TRANSPORT SYSTEM PERMEASE PROTEIN"/>
    <property type="match status" value="1"/>
</dbReference>
<dbReference type="RefSeq" id="WP_227323165.1">
    <property type="nucleotide sequence ID" value="NZ_JAESVB010000014.1"/>
</dbReference>
<dbReference type="InterPro" id="IPR000515">
    <property type="entry name" value="MetI-like"/>
</dbReference>
<keyword evidence="6 7" id="KW-0472">Membrane</keyword>
<dbReference type="InterPro" id="IPR035906">
    <property type="entry name" value="MetI-like_sf"/>
</dbReference>
<feature type="domain" description="ABC transmembrane type-1" evidence="8">
    <location>
        <begin position="57"/>
        <end position="270"/>
    </location>
</feature>
<keyword evidence="10" id="KW-1185">Reference proteome</keyword>
<feature type="transmembrane region" description="Helical" evidence="7">
    <location>
        <begin position="6"/>
        <end position="26"/>
    </location>
</feature>
<dbReference type="Proteomes" id="UP000708298">
    <property type="component" value="Unassembled WGS sequence"/>
</dbReference>
<dbReference type="Pfam" id="PF00528">
    <property type="entry name" value="BPD_transp_1"/>
    <property type="match status" value="1"/>
</dbReference>
<gene>
    <name evidence="9" type="ORF">ASILVAE211_20145</name>
</gene>
<evidence type="ECO:0000256" key="2">
    <source>
        <dbReference type="ARBA" id="ARBA00022448"/>
    </source>
</evidence>
<name>A0A964E0U1_9PROT</name>
<feature type="transmembrane region" description="Helical" evidence="7">
    <location>
        <begin position="90"/>
        <end position="115"/>
    </location>
</feature>
<feature type="transmembrane region" description="Helical" evidence="7">
    <location>
        <begin position="57"/>
        <end position="84"/>
    </location>
</feature>
<dbReference type="AlphaFoldDB" id="A0A964E0U1"/>
<dbReference type="PROSITE" id="PS50928">
    <property type="entry name" value="ABC_TM1"/>
    <property type="match status" value="1"/>
</dbReference>
<dbReference type="Gene3D" id="1.10.3720.10">
    <property type="entry name" value="MetI-like"/>
    <property type="match status" value="1"/>
</dbReference>
<dbReference type="EMBL" id="JAESVB010000014">
    <property type="protein sequence ID" value="MCB8877517.1"/>
    <property type="molecule type" value="Genomic_DNA"/>
</dbReference>
<evidence type="ECO:0000256" key="7">
    <source>
        <dbReference type="RuleBase" id="RU363032"/>
    </source>
</evidence>
<evidence type="ECO:0000313" key="9">
    <source>
        <dbReference type="EMBL" id="MCB8877517.1"/>
    </source>
</evidence>
<keyword evidence="3" id="KW-1003">Cell membrane</keyword>
<protein>
    <submittedName>
        <fullName evidence="9">Sugar ABC transporter permease</fullName>
    </submittedName>
</protein>
<keyword evidence="4 7" id="KW-0812">Transmembrane</keyword>
<dbReference type="GO" id="GO:0055085">
    <property type="term" value="P:transmembrane transport"/>
    <property type="evidence" value="ECO:0007669"/>
    <property type="project" value="InterPro"/>
</dbReference>
<keyword evidence="2 7" id="KW-0813">Transport</keyword>
<comment type="subcellular location">
    <subcellularLocation>
        <location evidence="1 7">Cell membrane</location>
        <topology evidence="1 7">Multi-pass membrane protein</topology>
    </subcellularLocation>
</comment>
<evidence type="ECO:0000313" key="10">
    <source>
        <dbReference type="Proteomes" id="UP000708298"/>
    </source>
</evidence>
<dbReference type="GO" id="GO:0005886">
    <property type="term" value="C:plasma membrane"/>
    <property type="evidence" value="ECO:0007669"/>
    <property type="project" value="UniProtKB-SubCell"/>
</dbReference>
<dbReference type="SUPFAM" id="SSF161098">
    <property type="entry name" value="MetI-like"/>
    <property type="match status" value="1"/>
</dbReference>
<evidence type="ECO:0000256" key="6">
    <source>
        <dbReference type="ARBA" id="ARBA00023136"/>
    </source>
</evidence>
<evidence type="ECO:0000259" key="8">
    <source>
        <dbReference type="PROSITE" id="PS50928"/>
    </source>
</evidence>
<reference evidence="9" key="1">
    <citation type="journal article" date="2021" name="Microorganisms">
        <title>Acidisoma silvae sp. nov. and Acidisomacellulosilytica sp. nov., Two Acidophilic Bacteria Isolated from Decaying Wood, Hydrolyzing Cellulose and Producing Poly-3-hydroxybutyrate.</title>
        <authorList>
            <person name="Mieszkin S."/>
            <person name="Pouder E."/>
            <person name="Uroz S."/>
            <person name="Simon-Colin C."/>
            <person name="Alain K."/>
        </authorList>
    </citation>
    <scope>NUCLEOTIDE SEQUENCE</scope>
    <source>
        <strain evidence="9">HW T2.11</strain>
    </source>
</reference>
<sequence>MAAPAVIHVAVFALYPILRGIGFSVFRMNLMQPWLHRFIGLRNYTDALSDPAIRHSLAVTLIFTAACVTAELALGLCLALLLWADNRFNRVAAILMLVPITVTPIVVGLIFRALLDPSFGQIGYWLCALHLAPPQGLLGDTHTALATMIAVDVWEWTPLSALILLAGLKSLPSDILDAAAIDGAGACARLLRIILPMMLPSLFLVLVLRVTDVFRTYDIVFAATGGGPGDSTNLLMLTAVKQGLQFFDIGYGSAISILMTLAIAIMAALIILVLRGLDRRYSAS</sequence>
<feature type="transmembrane region" description="Helical" evidence="7">
    <location>
        <begin position="249"/>
        <end position="274"/>
    </location>
</feature>
<evidence type="ECO:0000256" key="1">
    <source>
        <dbReference type="ARBA" id="ARBA00004651"/>
    </source>
</evidence>
<keyword evidence="5 7" id="KW-1133">Transmembrane helix</keyword>
<evidence type="ECO:0000256" key="5">
    <source>
        <dbReference type="ARBA" id="ARBA00022989"/>
    </source>
</evidence>
<comment type="caution">
    <text evidence="9">The sequence shown here is derived from an EMBL/GenBank/DDBJ whole genome shotgun (WGS) entry which is preliminary data.</text>
</comment>